<feature type="region of interest" description="Disordered" evidence="1">
    <location>
        <begin position="141"/>
        <end position="176"/>
    </location>
</feature>
<evidence type="ECO:0000256" key="1">
    <source>
        <dbReference type="SAM" id="MobiDB-lite"/>
    </source>
</evidence>
<sequence>MGRVRAGAKGARDLARMAELLCERGIELRSEGWCLGVPRIGEIGIDDNGAVLLERSAGAARRHAAHVRRGHGAGCAELGVPRETLERLLRSWDRVGAAELVLEAVDLAIAELAGRARVGAWSPEEARDAVAHALRSRLTPEKRAAVARTRKRARRSSERRARLSAVRGQMPRSASN</sequence>
<reference evidence="2" key="1">
    <citation type="submission" date="2021-03" db="EMBL/GenBank/DDBJ databases">
        <title>Leucobacter chromiisoli sp. nov., isolated from chromium-containing soil of chemical plant.</title>
        <authorList>
            <person name="Xu Z."/>
        </authorList>
    </citation>
    <scope>NUCLEOTIDE SEQUENCE</scope>
    <source>
        <strain evidence="2">A2</strain>
    </source>
</reference>
<organism evidence="2 3">
    <name type="scientific">Leucobacter ruminantium</name>
    <dbReference type="NCBI Taxonomy" id="1289170"/>
    <lineage>
        <taxon>Bacteria</taxon>
        <taxon>Bacillati</taxon>
        <taxon>Actinomycetota</taxon>
        <taxon>Actinomycetes</taxon>
        <taxon>Micrococcales</taxon>
        <taxon>Microbacteriaceae</taxon>
        <taxon>Leucobacter</taxon>
    </lineage>
</organism>
<keyword evidence="3" id="KW-1185">Reference proteome</keyword>
<protein>
    <submittedName>
        <fullName evidence="2">Uncharacterized protein</fullName>
    </submittedName>
</protein>
<dbReference type="Proteomes" id="UP000664398">
    <property type="component" value="Unassembled WGS sequence"/>
</dbReference>
<evidence type="ECO:0000313" key="2">
    <source>
        <dbReference type="EMBL" id="MBO1806215.1"/>
    </source>
</evidence>
<name>A0A939LWX0_9MICO</name>
<dbReference type="RefSeq" id="WP_208046681.1">
    <property type="nucleotide sequence ID" value="NZ_JAGDYL010000026.1"/>
</dbReference>
<gene>
    <name evidence="2" type="ORF">J4H91_12950</name>
</gene>
<evidence type="ECO:0000313" key="3">
    <source>
        <dbReference type="Proteomes" id="UP000664398"/>
    </source>
</evidence>
<comment type="caution">
    <text evidence="2">The sequence shown here is derived from an EMBL/GenBank/DDBJ whole genome shotgun (WGS) entry which is preliminary data.</text>
</comment>
<accession>A0A939LWX0</accession>
<dbReference type="EMBL" id="JAGDYL010000026">
    <property type="protein sequence ID" value="MBO1806215.1"/>
    <property type="molecule type" value="Genomic_DNA"/>
</dbReference>
<proteinExistence type="predicted"/>
<dbReference type="AlphaFoldDB" id="A0A939LWX0"/>